<protein>
    <submittedName>
        <fullName evidence="1">Uncharacterized protein</fullName>
    </submittedName>
</protein>
<organism evidence="1">
    <name type="scientific">Streptomyces sp. Y1</name>
    <dbReference type="NCBI Taxonomy" id="3238634"/>
    <lineage>
        <taxon>Bacteria</taxon>
        <taxon>Bacillati</taxon>
        <taxon>Actinomycetota</taxon>
        <taxon>Actinomycetes</taxon>
        <taxon>Kitasatosporales</taxon>
        <taxon>Streptomycetaceae</taxon>
        <taxon>Streptomyces</taxon>
    </lineage>
</organism>
<reference evidence="1" key="1">
    <citation type="submission" date="2024-07" db="EMBL/GenBank/DDBJ databases">
        <authorList>
            <person name="Yu S.T."/>
        </authorList>
    </citation>
    <scope>NUCLEOTIDE SEQUENCE</scope>
    <source>
        <strain evidence="1">Y1</strain>
    </source>
</reference>
<dbReference type="AlphaFoldDB" id="A0AB39TWR3"/>
<dbReference type="EMBL" id="CP163445">
    <property type="protein sequence ID" value="XDQ83647.1"/>
    <property type="molecule type" value="Genomic_DNA"/>
</dbReference>
<evidence type="ECO:0000313" key="1">
    <source>
        <dbReference type="EMBL" id="XDQ83647.1"/>
    </source>
</evidence>
<sequence length="107" mass="11605">MALEVWEFAGEHYCLQSTELVDGSRYFELSEARAAPAGWTTGSGGGDFMPGPAAVTVVAMRKEEDEDEEKLPFVTFAADRSLPFDILSRFTARISELLDGEGVEPAG</sequence>
<name>A0AB39TWR3_9ACTN</name>
<dbReference type="RefSeq" id="WP_157882212.1">
    <property type="nucleotide sequence ID" value="NZ_CP163445.1"/>
</dbReference>
<accession>A0AB39TWR3</accession>
<proteinExistence type="predicted"/>
<gene>
    <name evidence="1" type="ORF">AB2U05_36655</name>
</gene>